<evidence type="ECO:0000313" key="3">
    <source>
        <dbReference type="EMBL" id="MBK1631847.1"/>
    </source>
</evidence>
<protein>
    <recommendedName>
        <fullName evidence="2">CHAD domain-containing protein</fullName>
    </recommendedName>
</protein>
<dbReference type="PROSITE" id="PS51708">
    <property type="entry name" value="CHAD"/>
    <property type="match status" value="1"/>
</dbReference>
<name>A0ABS1CIX4_9GAMM</name>
<evidence type="ECO:0000259" key="2">
    <source>
        <dbReference type="PROSITE" id="PS51708"/>
    </source>
</evidence>
<dbReference type="Gene3D" id="1.40.20.10">
    <property type="entry name" value="CHAD domain"/>
    <property type="match status" value="1"/>
</dbReference>
<evidence type="ECO:0000313" key="4">
    <source>
        <dbReference type="Proteomes" id="UP000748752"/>
    </source>
</evidence>
<accession>A0ABS1CIX4</accession>
<organism evidence="3 4">
    <name type="scientific">Thiohalocapsa halophila</name>
    <dbReference type="NCBI Taxonomy" id="69359"/>
    <lineage>
        <taxon>Bacteria</taxon>
        <taxon>Pseudomonadati</taxon>
        <taxon>Pseudomonadota</taxon>
        <taxon>Gammaproteobacteria</taxon>
        <taxon>Chromatiales</taxon>
        <taxon>Chromatiaceae</taxon>
        <taxon>Thiohalocapsa</taxon>
    </lineage>
</organism>
<feature type="region of interest" description="Disordered" evidence="1">
    <location>
        <begin position="1"/>
        <end position="29"/>
    </location>
</feature>
<feature type="domain" description="CHAD" evidence="2">
    <location>
        <begin position="29"/>
        <end position="314"/>
    </location>
</feature>
<comment type="caution">
    <text evidence="3">The sequence shown here is derived from an EMBL/GenBank/DDBJ whole genome shotgun (WGS) entry which is preliminary data.</text>
</comment>
<keyword evidence="4" id="KW-1185">Reference proteome</keyword>
<dbReference type="PANTHER" id="PTHR39339">
    <property type="entry name" value="SLR1444 PROTEIN"/>
    <property type="match status" value="1"/>
</dbReference>
<dbReference type="Pfam" id="PF05235">
    <property type="entry name" value="CHAD"/>
    <property type="match status" value="1"/>
</dbReference>
<reference evidence="3 4" key="1">
    <citation type="journal article" date="2020" name="Microorganisms">
        <title>Osmotic Adaptation and Compatible Solute Biosynthesis of Phototrophic Bacteria as Revealed from Genome Analyses.</title>
        <authorList>
            <person name="Imhoff J.F."/>
            <person name="Rahn T."/>
            <person name="Kunzel S."/>
            <person name="Keller A."/>
            <person name="Neulinger S.C."/>
        </authorList>
    </citation>
    <scope>NUCLEOTIDE SEQUENCE [LARGE SCALE GENOMIC DNA]</scope>
    <source>
        <strain evidence="3 4">DSM 6210</strain>
    </source>
</reference>
<sequence length="327" mass="37872">MLPVPPATARGRITTVPTKSKAPPPITPEQSVSEAFATILHHNYDYMLTWRESARSWEDIEGVHQVRVAFRRMRSALTLFRDAIPREATASWNDEMRWIAGELGNARDLDVFIDEALGPASALLPLPGADQLRELAEQRRAQVYAERVVPMLDSERFQRFCDAFPRWLDGREWEQATTKKKQAKRLEAGIIQFSRQLLDKQERRVLSAGTNVDRENAEEMHQLRIECKKLRYAAEFFRPLFADMDVFIGHMKGLQDLLGVMNDVAVTRTLMDDLLGNSREHDVLIYAGGMIGWRTCEFRQLLERFDDYWDELVEAKHPWWKKQSGKN</sequence>
<dbReference type="PANTHER" id="PTHR39339:SF1">
    <property type="entry name" value="CHAD DOMAIN-CONTAINING PROTEIN"/>
    <property type="match status" value="1"/>
</dbReference>
<evidence type="ECO:0000256" key="1">
    <source>
        <dbReference type="SAM" id="MobiDB-lite"/>
    </source>
</evidence>
<gene>
    <name evidence="3" type="ORF">CKO31_14095</name>
</gene>
<dbReference type="InterPro" id="IPR007899">
    <property type="entry name" value="CHAD_dom"/>
</dbReference>
<dbReference type="Proteomes" id="UP000748752">
    <property type="component" value="Unassembled WGS sequence"/>
</dbReference>
<dbReference type="EMBL" id="NRRV01000033">
    <property type="protein sequence ID" value="MBK1631847.1"/>
    <property type="molecule type" value="Genomic_DNA"/>
</dbReference>
<proteinExistence type="predicted"/>
<dbReference type="InterPro" id="IPR038186">
    <property type="entry name" value="CHAD_dom_sf"/>
</dbReference>
<dbReference type="SMART" id="SM00880">
    <property type="entry name" value="CHAD"/>
    <property type="match status" value="1"/>
</dbReference>